<accession>A0A086J8F5</accession>
<feature type="region of interest" description="Disordered" evidence="1">
    <location>
        <begin position="700"/>
        <end position="747"/>
    </location>
</feature>
<dbReference type="PANTHER" id="PTHR48125">
    <property type="entry name" value="LP07818P1"/>
    <property type="match status" value="1"/>
</dbReference>
<sequence>MCGLCLLPAALNGRAHCSSLLLSFLLSFLLLHFATVSLRASSLSFPPSSLSPQASPFRSSSALSSPHPPLSWSSSSAFSAVSVDRLSASPSTPSSLSSQPGSSSYASHSAREGCRRASSFLRLPPLFPYLPRLGRAASSPDRPLFVASILPGSEGVFYAPQLLQSSLISPSSSSRSSSASACLHSSLFSSSPPASDCAPSLFSSSSSPASSSFCPSSSLFFLPLLHSPRLRAPASWLSVVAPRAAASHEISLSSFFPSPFSLSPPSLQLQFPSFSFPLSSPSSSVSRLASSLSSLSDYSRVPSSPSRTPFSPPPLSVSSRSCSSSPPRSSPPSRSSLFFPAPGSRASRVLSGTRGLWRRGPRGDQPERREKVRSTGTPKQRPRRSTGLGSLCMRGWGRNADYGWEEEDEGLKVFVAVEAEATSRDVDCVIGPKELFLKLRHRNLPLIDGTLKGRVSVENSYWCIEDITARNRLPQCLSASSFSPAPPTPPSPSSSCSSSGSPPPPSSRVPSDAEIAKAPWLGLDLVENGSAPPPAEKPLGKLLTVYLQKKRQQGTGRASGGVAGALAFPEWGGVLEGEAVEDLFYDILPSKMRDVTPAHRAQDWVPGALLYRQPFPASFTRQEALQFVDAWTRSQSAIGADAIVAGPAMSRATSTQSSSLLSKAQALLAPHSDPAGSFGLPATQMFIIASPLPDGVRLSFEGPSAPRVSPSSSSCGEAGGATGGHACRERRRKEGSSASAPDARSASFGDSLSLATANQFLQRGGSSRDARYDEAGQWLPEDSLEIRVIGEEGSAAGEEQEDGFCGRETMQERLKKQTFTLELVVLRGPVGSGGKGEFGPLVSLQVRDTEERLLKKLQQDLLGVTLAMRERLQARARERKEMEDDLLGPPKDLRHHTLAREFNREGDDTTSLSSPVSLGSSSPSPSSPQSSPPRSLSSPASPSSSSAASSTASVSASSASLPADAVEVDTEEITPEWIEKFPGLQASVAEERQWLSQFPLKTRDGKHLVPPLEAEPKGPEDEAGREARQKRNEKQKQRERERQQRKEDGRNPYGIKVVDLDGQSGQKPPDFMSNWSLERRREFQREVVHDLEQNIRRCHQTKEVLSMADVTRHLQTFLNFSDEEIADIWRTGHAEASRFINDPGRDIENLKKNQEKRKTHWAQHDLFFPLEREAESGEESVEKIQVFDLMAGPGPDVASPHTLGFKVLQTEYDRPLHRRWDEMPEREQLEYRVKLREKEARLDMLLCELMEVTDESMFPVICDQYKDLLMDEHFLLIMKLRIQERPPRSRREKDIFVIVNKFTVSLYEDVESLALQNEKEQLKKIRLLCMQALVDIDKLTEYAESMKHLLNRDFLAYLEFAIHAERKRIQKEGNNPDAAPSQWLMVLMIIHKGVMSIYEKEIWEDVMWITMVVTQKQPEVRRKLLELFVAQIPKADWKQFKRVALRMASALAQGGGVHGPLSFPSCPWVPAAVQQLARDLERILPDWMIEGMMTDFDKQVLKQKMDRMSCLWGEKDLEDLRHVNVTLPNVSELMKQQIEQATEVFNRPENLHQFSRSHFEVGAS</sequence>
<dbReference type="Gene3D" id="2.60.40.790">
    <property type="match status" value="1"/>
</dbReference>
<dbReference type="EMBL" id="AEYI02002388">
    <property type="protein sequence ID" value="KFG28423.1"/>
    <property type="molecule type" value="Genomic_DNA"/>
</dbReference>
<feature type="compositionally biased region" description="Low complexity" evidence="1">
    <location>
        <begin position="911"/>
        <end position="963"/>
    </location>
</feature>
<feature type="region of interest" description="Disordered" evidence="1">
    <location>
        <begin position="902"/>
        <end position="968"/>
    </location>
</feature>
<feature type="compositionally biased region" description="Basic and acidic residues" evidence="1">
    <location>
        <begin position="1014"/>
        <end position="1050"/>
    </location>
</feature>
<proteinExistence type="predicted"/>
<dbReference type="Pfam" id="PF04969">
    <property type="entry name" value="CS"/>
    <property type="match status" value="1"/>
</dbReference>
<feature type="compositionally biased region" description="Low complexity" evidence="1">
    <location>
        <begin position="703"/>
        <end position="714"/>
    </location>
</feature>
<feature type="region of interest" description="Disordered" evidence="1">
    <location>
        <begin position="480"/>
        <end position="512"/>
    </location>
</feature>
<evidence type="ECO:0000313" key="3">
    <source>
        <dbReference type="EMBL" id="KFG28423.1"/>
    </source>
</evidence>
<feature type="compositionally biased region" description="Low complexity" evidence="1">
    <location>
        <begin position="736"/>
        <end position="747"/>
    </location>
</feature>
<evidence type="ECO:0000313" key="4">
    <source>
        <dbReference type="Proteomes" id="UP000028828"/>
    </source>
</evidence>
<dbReference type="InterPro" id="IPR008978">
    <property type="entry name" value="HSP20-like_chaperone"/>
</dbReference>
<feature type="compositionally biased region" description="Low complexity" evidence="1">
    <location>
        <begin position="316"/>
        <end position="340"/>
    </location>
</feature>
<dbReference type="OrthoDB" id="428655at2759"/>
<gene>
    <name evidence="3" type="ORF">TGP89_305020</name>
</gene>
<dbReference type="PANTHER" id="PTHR48125:SF10">
    <property type="entry name" value="OS12G0136300 PROTEIN"/>
    <property type="match status" value="1"/>
</dbReference>
<feature type="region of interest" description="Disordered" evidence="1">
    <location>
        <begin position="999"/>
        <end position="1068"/>
    </location>
</feature>
<comment type="caution">
    <text evidence="3">The sequence shown here is derived from an EMBL/GenBank/DDBJ whole genome shotgun (WGS) entry which is preliminary data.</text>
</comment>
<dbReference type="VEuPathDB" id="ToxoDB:TGP89_305020"/>
<feature type="region of interest" description="Disordered" evidence="1">
    <location>
        <begin position="296"/>
        <end position="390"/>
    </location>
</feature>
<protein>
    <submittedName>
        <fullName evidence="3">CS domain protein</fullName>
    </submittedName>
</protein>
<feature type="region of interest" description="Disordered" evidence="1">
    <location>
        <begin position="877"/>
        <end position="896"/>
    </location>
</feature>
<dbReference type="Proteomes" id="UP000028828">
    <property type="component" value="Unassembled WGS sequence"/>
</dbReference>
<name>A0A086J8F5_TOXGO</name>
<evidence type="ECO:0000259" key="2">
    <source>
        <dbReference type="Pfam" id="PF04969"/>
    </source>
</evidence>
<feature type="domain" description="CS" evidence="2">
    <location>
        <begin position="401"/>
        <end position="466"/>
    </location>
</feature>
<feature type="compositionally biased region" description="Low complexity" evidence="1">
    <location>
        <begin position="296"/>
        <end position="309"/>
    </location>
</feature>
<reference evidence="3 4" key="1">
    <citation type="submission" date="2014-03" db="EMBL/GenBank/DDBJ databases">
        <authorList>
            <person name="Sibley D."/>
            <person name="Venepally P."/>
            <person name="Karamycheva S."/>
            <person name="Hadjithomas M."/>
            <person name="Khan A."/>
            <person name="Brunk B."/>
            <person name="Roos D."/>
            <person name="Caler E."/>
            <person name="Lorenzi H."/>
        </authorList>
    </citation>
    <scope>NUCLEOTIDE SEQUENCE [LARGE SCALE GENOMIC DNA]</scope>
    <source>
        <strain evidence="4">p89</strain>
    </source>
</reference>
<evidence type="ECO:0000256" key="1">
    <source>
        <dbReference type="SAM" id="MobiDB-lite"/>
    </source>
</evidence>
<dbReference type="SUPFAM" id="SSF49764">
    <property type="entry name" value="HSP20-like chaperones"/>
    <property type="match status" value="1"/>
</dbReference>
<dbReference type="InterPro" id="IPR007052">
    <property type="entry name" value="CS_dom"/>
</dbReference>
<feature type="compositionally biased region" description="Basic and acidic residues" evidence="1">
    <location>
        <begin position="361"/>
        <end position="373"/>
    </location>
</feature>
<organism evidence="3 4">
    <name type="scientific">Toxoplasma gondii p89</name>
    <dbReference type="NCBI Taxonomy" id="943119"/>
    <lineage>
        <taxon>Eukaryota</taxon>
        <taxon>Sar</taxon>
        <taxon>Alveolata</taxon>
        <taxon>Apicomplexa</taxon>
        <taxon>Conoidasida</taxon>
        <taxon>Coccidia</taxon>
        <taxon>Eucoccidiorida</taxon>
        <taxon>Eimeriorina</taxon>
        <taxon>Sarcocystidae</taxon>
        <taxon>Toxoplasma</taxon>
    </lineage>
</organism>